<evidence type="ECO:0000313" key="2">
    <source>
        <dbReference type="Proteomes" id="UP000183940"/>
    </source>
</evidence>
<name>A0A1L9QUK8_9CYAN</name>
<dbReference type="EMBL" id="MLAW01000008">
    <property type="protein sequence ID" value="OJJ26306.1"/>
    <property type="molecule type" value="Genomic_DNA"/>
</dbReference>
<dbReference type="AlphaFoldDB" id="A0A1L9QUK8"/>
<protein>
    <submittedName>
        <fullName evidence="1">Uncharacterized protein</fullName>
    </submittedName>
</protein>
<sequence>MDKDLDPTLQPWEQELNATLERIQSLAATHQKDAVTLLAILRSLEDMHRYIRETWFQDSLPNNRQALYTLLRDMETEGGWPYISRVQLQTILRVWFQAEVIRNLPKSLESESLDEP</sequence>
<reference evidence="1" key="1">
    <citation type="submission" date="2016-10" db="EMBL/GenBank/DDBJ databases">
        <title>CRISPR-Cas defence system in Roseofilum reptotaenium: evidence of a bacteriophage-cyanobacterium arms race in the coral black band disease.</title>
        <authorList>
            <person name="Buerger P."/>
            <person name="Wood-Charlson E.M."/>
            <person name="Weynberg K.D."/>
            <person name="Willis B."/>
            <person name="Van Oppen M.J."/>
        </authorList>
    </citation>
    <scope>NUCLEOTIDE SEQUENCE [LARGE SCALE GENOMIC DNA]</scope>
    <source>
        <strain evidence="1">AO1-A</strain>
    </source>
</reference>
<evidence type="ECO:0000313" key="1">
    <source>
        <dbReference type="EMBL" id="OJJ26306.1"/>
    </source>
</evidence>
<proteinExistence type="predicted"/>
<dbReference type="STRING" id="1925591.BI308_06735"/>
<gene>
    <name evidence="1" type="ORF">BI308_06735</name>
</gene>
<comment type="caution">
    <text evidence="1">The sequence shown here is derived from an EMBL/GenBank/DDBJ whole genome shotgun (WGS) entry which is preliminary data.</text>
</comment>
<keyword evidence="2" id="KW-1185">Reference proteome</keyword>
<organism evidence="1 2">
    <name type="scientific">Roseofilum reptotaenium AO1-A</name>
    <dbReference type="NCBI Taxonomy" id="1925591"/>
    <lineage>
        <taxon>Bacteria</taxon>
        <taxon>Bacillati</taxon>
        <taxon>Cyanobacteriota</taxon>
        <taxon>Cyanophyceae</taxon>
        <taxon>Desertifilales</taxon>
        <taxon>Desertifilaceae</taxon>
        <taxon>Roseofilum</taxon>
    </lineage>
</organism>
<dbReference type="Proteomes" id="UP000183940">
    <property type="component" value="Unassembled WGS sequence"/>
</dbReference>
<accession>A0A1L9QUK8</accession>